<dbReference type="EMBL" id="JARKIF010000013">
    <property type="protein sequence ID" value="KAJ7624484.1"/>
    <property type="molecule type" value="Genomic_DNA"/>
</dbReference>
<dbReference type="Gene3D" id="1.25.40.10">
    <property type="entry name" value="Tetratricopeptide repeat domain"/>
    <property type="match status" value="2"/>
</dbReference>
<dbReference type="SUPFAM" id="SSF52540">
    <property type="entry name" value="P-loop containing nucleoside triphosphate hydrolases"/>
    <property type="match status" value="1"/>
</dbReference>
<accession>A0AAD7BLR2</accession>
<sequence length="727" mass="80192">MLSQTFARIAILGPGGMGKTSLAKAALHNPDILAKYQHRFFVSCESAIDNLGIAAAIGAHLGLKPGKNLIQPVIRDLTAKPPCLLILDNLETAWEPLLTRDNVEDLLGLIAQIEHVSLLITMRGTERPGNVLWTRPFLPPLEPLSTDAAHEMFLEIADNIHDPAEVTQLLTLTDNLPLASGPSIIGRGNHRTASLDASITVSLMSPRIVSVPGAKDLLSLLSILPDGLSDIELAQSQLPIQDVLACKAVLVRTSLAYQDNKHRLKCLVPIREYMQFYHPVASSLSTPLGMYFYRLLKVYTKYRGFNHAATSIDQITTNLGNLHPVLVRGLEPQNPHLADTIQSTIALNHFLRYTGRGISTLLDQATAALRKVELPMIEVELTIELLHSAAYKPVDDAEGKITGACSRCQEFDEPQVESQLNLAIGMYHSQSDASKSRPYLKKALVLAKSVGDLQQQSRITLVMADSMWQAGQYDQGKPIAYEAYRLAVTSSNLFDEARALDMRAAYLVSMGNYKGCAVILQRARDLLALCGMSKGDVYHKNLSLEAEIHLMKSEYSEARALYEQILQVSLSAQDFYNHAYSLLNLAWVGAETHESLHDVHLTLDKTLALFEGVKQIDTFGVNACRTIIGELELREGDLKSARATLEACLKYAWVANAEISAYCLERLGDTRRWGASHFGWSSTYAVIFLVLTKKLGEKAAHEQGTEMPRRCISSPTEMIPLRKACSM</sequence>
<organism evidence="1 2">
    <name type="scientific">Roridomyces roridus</name>
    <dbReference type="NCBI Taxonomy" id="1738132"/>
    <lineage>
        <taxon>Eukaryota</taxon>
        <taxon>Fungi</taxon>
        <taxon>Dikarya</taxon>
        <taxon>Basidiomycota</taxon>
        <taxon>Agaricomycotina</taxon>
        <taxon>Agaricomycetes</taxon>
        <taxon>Agaricomycetidae</taxon>
        <taxon>Agaricales</taxon>
        <taxon>Marasmiineae</taxon>
        <taxon>Mycenaceae</taxon>
        <taxon>Roridomyces</taxon>
    </lineage>
</organism>
<keyword evidence="2" id="KW-1185">Reference proteome</keyword>
<dbReference type="Gene3D" id="3.40.50.300">
    <property type="entry name" value="P-loop containing nucleotide triphosphate hydrolases"/>
    <property type="match status" value="1"/>
</dbReference>
<gene>
    <name evidence="1" type="ORF">FB45DRAFT_836537</name>
</gene>
<reference evidence="1" key="1">
    <citation type="submission" date="2023-03" db="EMBL/GenBank/DDBJ databases">
        <title>Massive genome expansion in bonnet fungi (Mycena s.s.) driven by repeated elements and novel gene families across ecological guilds.</title>
        <authorList>
            <consortium name="Lawrence Berkeley National Laboratory"/>
            <person name="Harder C.B."/>
            <person name="Miyauchi S."/>
            <person name="Viragh M."/>
            <person name="Kuo A."/>
            <person name="Thoen E."/>
            <person name="Andreopoulos B."/>
            <person name="Lu D."/>
            <person name="Skrede I."/>
            <person name="Drula E."/>
            <person name="Henrissat B."/>
            <person name="Morin E."/>
            <person name="Kohler A."/>
            <person name="Barry K."/>
            <person name="LaButti K."/>
            <person name="Morin E."/>
            <person name="Salamov A."/>
            <person name="Lipzen A."/>
            <person name="Mereny Z."/>
            <person name="Hegedus B."/>
            <person name="Baldrian P."/>
            <person name="Stursova M."/>
            <person name="Weitz H."/>
            <person name="Taylor A."/>
            <person name="Grigoriev I.V."/>
            <person name="Nagy L.G."/>
            <person name="Martin F."/>
            <person name="Kauserud H."/>
        </authorList>
    </citation>
    <scope>NUCLEOTIDE SEQUENCE</scope>
    <source>
        <strain evidence="1">9284</strain>
    </source>
</reference>
<dbReference type="AlphaFoldDB" id="A0AAD7BLR2"/>
<evidence type="ECO:0000313" key="2">
    <source>
        <dbReference type="Proteomes" id="UP001221142"/>
    </source>
</evidence>
<protein>
    <submittedName>
        <fullName evidence="1">Uncharacterized protein</fullName>
    </submittedName>
</protein>
<dbReference type="Proteomes" id="UP001221142">
    <property type="component" value="Unassembled WGS sequence"/>
</dbReference>
<dbReference type="SUPFAM" id="SSF48452">
    <property type="entry name" value="TPR-like"/>
    <property type="match status" value="2"/>
</dbReference>
<name>A0AAD7BLR2_9AGAR</name>
<dbReference type="InterPro" id="IPR027417">
    <property type="entry name" value="P-loop_NTPase"/>
</dbReference>
<dbReference type="PANTHER" id="PTHR47691">
    <property type="entry name" value="REGULATOR-RELATED"/>
    <property type="match status" value="1"/>
</dbReference>
<dbReference type="InterPro" id="IPR011990">
    <property type="entry name" value="TPR-like_helical_dom_sf"/>
</dbReference>
<evidence type="ECO:0000313" key="1">
    <source>
        <dbReference type="EMBL" id="KAJ7624484.1"/>
    </source>
</evidence>
<comment type="caution">
    <text evidence="1">The sequence shown here is derived from an EMBL/GenBank/DDBJ whole genome shotgun (WGS) entry which is preliminary data.</text>
</comment>
<dbReference type="PANTHER" id="PTHR47691:SF3">
    <property type="entry name" value="HTH-TYPE TRANSCRIPTIONAL REGULATOR RV0890C-RELATED"/>
    <property type="match status" value="1"/>
</dbReference>
<proteinExistence type="predicted"/>